<feature type="transmembrane region" description="Helical" evidence="6">
    <location>
        <begin position="232"/>
        <end position="251"/>
    </location>
</feature>
<feature type="transmembrane region" description="Helical" evidence="6">
    <location>
        <begin position="257"/>
        <end position="284"/>
    </location>
</feature>
<evidence type="ECO:0000313" key="7">
    <source>
        <dbReference type="EMBL" id="QJE96962.1"/>
    </source>
</evidence>
<gene>
    <name evidence="7" type="ORF">HHL09_14585</name>
</gene>
<evidence type="ECO:0000256" key="3">
    <source>
        <dbReference type="ARBA" id="ARBA00022692"/>
    </source>
</evidence>
<dbReference type="AlphaFoldDB" id="A0A858RJE5"/>
<feature type="transmembrane region" description="Helical" evidence="6">
    <location>
        <begin position="48"/>
        <end position="70"/>
    </location>
</feature>
<evidence type="ECO:0000256" key="4">
    <source>
        <dbReference type="ARBA" id="ARBA00022989"/>
    </source>
</evidence>
<feature type="transmembrane region" description="Helical" evidence="6">
    <location>
        <begin position="21"/>
        <end position="42"/>
    </location>
</feature>
<evidence type="ECO:0000256" key="1">
    <source>
        <dbReference type="ARBA" id="ARBA00004651"/>
    </source>
</evidence>
<feature type="transmembrane region" description="Helical" evidence="6">
    <location>
        <begin position="353"/>
        <end position="374"/>
    </location>
</feature>
<keyword evidence="8" id="KW-1185">Reference proteome</keyword>
<keyword evidence="4 6" id="KW-1133">Transmembrane helix</keyword>
<keyword evidence="2" id="KW-1003">Cell membrane</keyword>
<dbReference type="PANTHER" id="PTHR30250">
    <property type="entry name" value="PST FAMILY PREDICTED COLANIC ACID TRANSPORTER"/>
    <property type="match status" value="1"/>
</dbReference>
<feature type="transmembrane region" description="Helical" evidence="6">
    <location>
        <begin position="406"/>
        <end position="426"/>
    </location>
</feature>
<dbReference type="PANTHER" id="PTHR30250:SF26">
    <property type="entry name" value="PSMA PROTEIN"/>
    <property type="match status" value="1"/>
</dbReference>
<accession>A0A858RJE5</accession>
<dbReference type="KEGG" id="luo:HHL09_14585"/>
<evidence type="ECO:0000256" key="6">
    <source>
        <dbReference type="SAM" id="Phobius"/>
    </source>
</evidence>
<protein>
    <recommendedName>
        <fullName evidence="9">Polysaccharide biosynthesis protein C-terminal domain-containing protein</fullName>
    </recommendedName>
</protein>
<name>A0A858RJE5_9BACT</name>
<feature type="transmembrane region" description="Helical" evidence="6">
    <location>
        <begin position="163"/>
        <end position="185"/>
    </location>
</feature>
<feature type="transmembrane region" description="Helical" evidence="6">
    <location>
        <begin position="191"/>
        <end position="211"/>
    </location>
</feature>
<feature type="transmembrane region" description="Helical" evidence="6">
    <location>
        <begin position="133"/>
        <end position="151"/>
    </location>
</feature>
<feature type="transmembrane region" description="Helical" evidence="6">
    <location>
        <begin position="314"/>
        <end position="333"/>
    </location>
</feature>
<proteinExistence type="predicted"/>
<organism evidence="7 8">
    <name type="scientific">Luteolibacter luteus</name>
    <dbReference type="NCBI Taxonomy" id="2728835"/>
    <lineage>
        <taxon>Bacteria</taxon>
        <taxon>Pseudomonadati</taxon>
        <taxon>Verrucomicrobiota</taxon>
        <taxon>Verrucomicrobiia</taxon>
        <taxon>Verrucomicrobiales</taxon>
        <taxon>Verrucomicrobiaceae</taxon>
        <taxon>Luteolibacter</taxon>
    </lineage>
</organism>
<evidence type="ECO:0000256" key="5">
    <source>
        <dbReference type="ARBA" id="ARBA00023136"/>
    </source>
</evidence>
<keyword evidence="5 6" id="KW-0472">Membrane</keyword>
<dbReference type="EMBL" id="CP051774">
    <property type="protein sequence ID" value="QJE96962.1"/>
    <property type="molecule type" value="Genomic_DNA"/>
</dbReference>
<sequence length="507" mass="55829">MILAIFQRLRSSPTGLTALTGYAAMLSTLVVGLFSVPLALHFLTNEEFGLWSVVGQSLGYLLLLDFGVSWSASRMLVAPLREGNLEELESWWTVIVTVLCFQGLLVAGLGFAATDYIINFFKLSKELIPAAEILWGGMILINAIQLPFRAYTGILYCQDRWYVMHLISILTSWINLIAFAALLLAGYRTSAYLVASGLSIAANSLLMRHMVRKSGTRLRLSRRAFDFDKLRVLFRYSSGLFLLALAAQITFMTQSIIIGKVVGLGAVAAFVVSSKSLAVVMQLVKRAFESFSPRWMQLYVSGDKQEIWNQWRRLMAWLLPAGMMGALGILIFNRSFSMLYGGAENHVSRLFDLLLAGGLVAQVFINFTSFVFPISARIKGWCLAGLGDAVLQVVFGILFTRWYGSAGLLVGTLLGPLLVSVPYLLLKAPGELGISRRAMAGEVVRPYALTFAALIACFFILNTPAATPAGWWPSNIEFLLGFGLAALGVIWFCKFRVLFSGAKRVEI</sequence>
<dbReference type="RefSeq" id="WP_169455362.1">
    <property type="nucleotide sequence ID" value="NZ_CP051774.1"/>
</dbReference>
<feature type="transmembrane region" description="Helical" evidence="6">
    <location>
        <begin position="381"/>
        <end position="400"/>
    </location>
</feature>
<dbReference type="GO" id="GO:0005886">
    <property type="term" value="C:plasma membrane"/>
    <property type="evidence" value="ECO:0007669"/>
    <property type="project" value="UniProtKB-SubCell"/>
</dbReference>
<dbReference type="Proteomes" id="UP000501812">
    <property type="component" value="Chromosome"/>
</dbReference>
<feature type="transmembrane region" description="Helical" evidence="6">
    <location>
        <begin position="447"/>
        <end position="466"/>
    </location>
</feature>
<evidence type="ECO:0000256" key="2">
    <source>
        <dbReference type="ARBA" id="ARBA00022475"/>
    </source>
</evidence>
<dbReference type="InterPro" id="IPR050833">
    <property type="entry name" value="Poly_Biosynth_Transport"/>
</dbReference>
<reference evidence="7 8" key="1">
    <citation type="submission" date="2020-04" db="EMBL/GenBank/DDBJ databases">
        <title>Luteolibacter sp. G-1-1-1 isolated from soil.</title>
        <authorList>
            <person name="Dahal R.H."/>
        </authorList>
    </citation>
    <scope>NUCLEOTIDE SEQUENCE [LARGE SCALE GENOMIC DNA]</scope>
    <source>
        <strain evidence="7 8">G-1-1-1</strain>
    </source>
</reference>
<comment type="subcellular location">
    <subcellularLocation>
        <location evidence="1">Cell membrane</location>
        <topology evidence="1">Multi-pass membrane protein</topology>
    </subcellularLocation>
</comment>
<feature type="transmembrane region" description="Helical" evidence="6">
    <location>
        <begin position="478"/>
        <end position="499"/>
    </location>
</feature>
<keyword evidence="3 6" id="KW-0812">Transmembrane</keyword>
<feature type="transmembrane region" description="Helical" evidence="6">
    <location>
        <begin position="91"/>
        <end position="113"/>
    </location>
</feature>
<evidence type="ECO:0000313" key="8">
    <source>
        <dbReference type="Proteomes" id="UP000501812"/>
    </source>
</evidence>
<evidence type="ECO:0008006" key="9">
    <source>
        <dbReference type="Google" id="ProtNLM"/>
    </source>
</evidence>